<dbReference type="AlphaFoldDB" id="H2XKM0"/>
<evidence type="ECO:0000256" key="2">
    <source>
        <dbReference type="ARBA" id="ARBA00022980"/>
    </source>
</evidence>
<sequence length="263" mass="30636">MPLHKIPLPGYKPPAVKYPIYSKLPEKWREDYEEPKPMLYQKIETGTKRPQASGLWVKGKNGEPQRVANIPLQVRYPPESREGLWGGEGIVWGFKYARGKKMSRKYYKVWKPQLFTRTLYSEILDKKFKTTVTGLTLDLIDEAYGFDFFILNTSSTVLQEFGSKLKREILLRLADKDNLFPNNPVKQEEILKKYGKYIMDKEEASWVGLTLKEALEKQMKIELENRKPVPLLEKYTEQLKEQLKLSQTVVSEDAALHLHSAKK</sequence>
<dbReference type="GeneTree" id="ENSGT00390000017359"/>
<dbReference type="HOGENOM" id="CLU_078055_0_0_1"/>
<dbReference type="GO" id="GO:0003735">
    <property type="term" value="F:structural constituent of ribosome"/>
    <property type="evidence" value="ECO:0000318"/>
    <property type="project" value="GO_Central"/>
</dbReference>
<reference evidence="6" key="3">
    <citation type="submission" date="2025-08" db="UniProtKB">
        <authorList>
            <consortium name="Ensembl"/>
        </authorList>
    </citation>
    <scope>IDENTIFICATION</scope>
</reference>
<dbReference type="Proteomes" id="UP000008144">
    <property type="component" value="Chromosome 1"/>
</dbReference>
<comment type="similarity">
    <text evidence="1">Belongs to the bacterial ribosomal protein bL28 family.</text>
</comment>
<evidence type="ECO:0000313" key="6">
    <source>
        <dbReference type="Ensembl" id="ENSCINP00000030202.1"/>
    </source>
</evidence>
<keyword evidence="7" id="KW-1185">Reference proteome</keyword>
<dbReference type="GO" id="GO:0005762">
    <property type="term" value="C:mitochondrial large ribosomal subunit"/>
    <property type="evidence" value="ECO:0000318"/>
    <property type="project" value="GO_Central"/>
</dbReference>
<accession>H2XKM0</accession>
<dbReference type="SUPFAM" id="SSF143800">
    <property type="entry name" value="L28p-like"/>
    <property type="match status" value="1"/>
</dbReference>
<reference evidence="6" key="2">
    <citation type="journal article" date="2008" name="Genome Biol.">
        <title>Improved genome assembly and evidence-based global gene model set for the chordate Ciona intestinalis: new insight into intron and operon populations.</title>
        <authorList>
            <person name="Satou Y."/>
            <person name="Mineta K."/>
            <person name="Ogasawara M."/>
            <person name="Sasakura Y."/>
            <person name="Shoguchi E."/>
            <person name="Ueno K."/>
            <person name="Yamada L."/>
            <person name="Matsumoto J."/>
            <person name="Wasserscheid J."/>
            <person name="Dewar K."/>
            <person name="Wiley G.B."/>
            <person name="Macmil S.L."/>
            <person name="Roe B.A."/>
            <person name="Zeller R.W."/>
            <person name="Hastings K.E."/>
            <person name="Lemaire P."/>
            <person name="Lindquist E."/>
            <person name="Endo T."/>
            <person name="Hotta K."/>
            <person name="Inaba K."/>
        </authorList>
    </citation>
    <scope>NUCLEOTIDE SEQUENCE [LARGE SCALE GENOMIC DNA]</scope>
    <source>
        <strain evidence="6">wild type</strain>
    </source>
</reference>
<keyword evidence="2" id="KW-0689">Ribosomal protein</keyword>
<proteinExistence type="inferred from homology"/>
<evidence type="ECO:0000256" key="4">
    <source>
        <dbReference type="ARBA" id="ARBA00035269"/>
    </source>
</evidence>
<organism evidence="6 7">
    <name type="scientific">Ciona intestinalis</name>
    <name type="common">Transparent sea squirt</name>
    <name type="synonym">Ascidia intestinalis</name>
    <dbReference type="NCBI Taxonomy" id="7719"/>
    <lineage>
        <taxon>Eukaryota</taxon>
        <taxon>Metazoa</taxon>
        <taxon>Chordata</taxon>
        <taxon>Tunicata</taxon>
        <taxon>Ascidiacea</taxon>
        <taxon>Phlebobranchia</taxon>
        <taxon>Cionidae</taxon>
        <taxon>Ciona</taxon>
    </lineage>
</organism>
<reference evidence="6" key="4">
    <citation type="submission" date="2025-09" db="UniProtKB">
        <authorList>
            <consortium name="Ensembl"/>
        </authorList>
    </citation>
    <scope>IDENTIFICATION</scope>
</reference>
<name>H2XKM0_CIOIN</name>
<dbReference type="InterPro" id="IPR026569">
    <property type="entry name" value="Ribosomal_bL28"/>
</dbReference>
<evidence type="ECO:0000256" key="5">
    <source>
        <dbReference type="ARBA" id="ARBA00035538"/>
    </source>
</evidence>
<dbReference type="OMA" id="CAHEDAQ"/>
<dbReference type="PANTHER" id="PTHR13528">
    <property type="entry name" value="39S RIBOSOMAL PROTEIN L28, MITOCHONDRIAL"/>
    <property type="match status" value="1"/>
</dbReference>
<evidence type="ECO:0000256" key="1">
    <source>
        <dbReference type="ARBA" id="ARBA00008760"/>
    </source>
</evidence>
<reference evidence="7" key="1">
    <citation type="journal article" date="2002" name="Science">
        <title>The draft genome of Ciona intestinalis: insights into chordate and vertebrate origins.</title>
        <authorList>
            <person name="Dehal P."/>
            <person name="Satou Y."/>
            <person name="Campbell R.K."/>
            <person name="Chapman J."/>
            <person name="Degnan B."/>
            <person name="De Tomaso A."/>
            <person name="Davidson B."/>
            <person name="Di Gregorio A."/>
            <person name="Gelpke M."/>
            <person name="Goodstein D.M."/>
            <person name="Harafuji N."/>
            <person name="Hastings K.E."/>
            <person name="Ho I."/>
            <person name="Hotta K."/>
            <person name="Huang W."/>
            <person name="Kawashima T."/>
            <person name="Lemaire P."/>
            <person name="Martinez D."/>
            <person name="Meinertzhagen I.A."/>
            <person name="Necula S."/>
            <person name="Nonaka M."/>
            <person name="Putnam N."/>
            <person name="Rash S."/>
            <person name="Saiga H."/>
            <person name="Satake M."/>
            <person name="Terry A."/>
            <person name="Yamada L."/>
            <person name="Wang H.G."/>
            <person name="Awazu S."/>
            <person name="Azumi K."/>
            <person name="Boore J."/>
            <person name="Branno M."/>
            <person name="Chin-Bow S."/>
            <person name="DeSantis R."/>
            <person name="Doyle S."/>
            <person name="Francino P."/>
            <person name="Keys D.N."/>
            <person name="Haga S."/>
            <person name="Hayashi H."/>
            <person name="Hino K."/>
            <person name="Imai K.S."/>
            <person name="Inaba K."/>
            <person name="Kano S."/>
            <person name="Kobayashi K."/>
            <person name="Kobayashi M."/>
            <person name="Lee B.I."/>
            <person name="Makabe K.W."/>
            <person name="Manohar C."/>
            <person name="Matassi G."/>
            <person name="Medina M."/>
            <person name="Mochizuki Y."/>
            <person name="Mount S."/>
            <person name="Morishita T."/>
            <person name="Miura S."/>
            <person name="Nakayama A."/>
            <person name="Nishizaka S."/>
            <person name="Nomoto H."/>
            <person name="Ohta F."/>
            <person name="Oishi K."/>
            <person name="Rigoutsos I."/>
            <person name="Sano M."/>
            <person name="Sasaki A."/>
            <person name="Sasakura Y."/>
            <person name="Shoguchi E."/>
            <person name="Shin-i T."/>
            <person name="Spagnuolo A."/>
            <person name="Stainier D."/>
            <person name="Suzuki M.M."/>
            <person name="Tassy O."/>
            <person name="Takatori N."/>
            <person name="Tokuoka M."/>
            <person name="Yagi K."/>
            <person name="Yoshizaki F."/>
            <person name="Wada S."/>
            <person name="Zhang C."/>
            <person name="Hyatt P.D."/>
            <person name="Larimer F."/>
            <person name="Detter C."/>
            <person name="Doggett N."/>
            <person name="Glavina T."/>
            <person name="Hawkins T."/>
            <person name="Richardson P."/>
            <person name="Lucas S."/>
            <person name="Kohara Y."/>
            <person name="Levine M."/>
            <person name="Satoh N."/>
            <person name="Rokhsar D.S."/>
        </authorList>
    </citation>
    <scope>NUCLEOTIDE SEQUENCE [LARGE SCALE GENOMIC DNA]</scope>
</reference>
<evidence type="ECO:0000313" key="7">
    <source>
        <dbReference type="Proteomes" id="UP000008144"/>
    </source>
</evidence>
<dbReference type="PANTHER" id="PTHR13528:SF2">
    <property type="entry name" value="LARGE RIBOSOMAL SUBUNIT PROTEIN BL28M"/>
    <property type="match status" value="1"/>
</dbReference>
<dbReference type="InParanoid" id="H2XKM0"/>
<protein>
    <recommendedName>
        <fullName evidence="4">Large ribosomal subunit protein bL28m</fullName>
    </recommendedName>
    <alternativeName>
        <fullName evidence="5">39S ribosomal protein L28, mitochondrial</fullName>
    </alternativeName>
</protein>
<dbReference type="EMBL" id="EAAA01000054">
    <property type="status" value="NOT_ANNOTATED_CDS"/>
    <property type="molecule type" value="Genomic_DNA"/>
</dbReference>
<evidence type="ECO:0000256" key="3">
    <source>
        <dbReference type="ARBA" id="ARBA00023274"/>
    </source>
</evidence>
<dbReference type="Ensembl" id="ENSCINT00000036698.1">
    <property type="protein sequence ID" value="ENSCINP00000030202.1"/>
    <property type="gene ID" value="ENSCING00000023726.1"/>
</dbReference>
<dbReference type="InterPro" id="IPR034704">
    <property type="entry name" value="Ribosomal_bL28/bL31-like_sf"/>
</dbReference>
<dbReference type="STRING" id="7719.ENSCINP00000030202"/>
<dbReference type="FunCoup" id="H2XKM0">
    <property type="interactions" value="534"/>
</dbReference>
<keyword evidence="3" id="KW-0687">Ribonucleoprotein</keyword>